<dbReference type="GO" id="GO:0004400">
    <property type="term" value="F:histidinol-phosphate transaminase activity"/>
    <property type="evidence" value="ECO:0007669"/>
    <property type="project" value="UniProtKB-UniRule"/>
</dbReference>
<evidence type="ECO:0000256" key="11">
    <source>
        <dbReference type="HAMAP-Rule" id="MF_01023"/>
    </source>
</evidence>
<dbReference type="Gene3D" id="3.90.1150.10">
    <property type="entry name" value="Aspartate Aminotransferase, domain 1"/>
    <property type="match status" value="1"/>
</dbReference>
<dbReference type="InterPro" id="IPR005861">
    <property type="entry name" value="HisP_aminotrans"/>
</dbReference>
<comment type="pathway">
    <text evidence="2 11">Amino-acid biosynthesis; L-histidine biosynthesis; L-histidine from 5-phospho-alpha-D-ribose 1-diphosphate: step 7/9.</text>
</comment>
<feature type="domain" description="Aminotransferase class I/classII large" evidence="12">
    <location>
        <begin position="28"/>
        <end position="353"/>
    </location>
</feature>
<evidence type="ECO:0000313" key="14">
    <source>
        <dbReference type="Proteomes" id="UP000478417"/>
    </source>
</evidence>
<dbReference type="InterPro" id="IPR015421">
    <property type="entry name" value="PyrdxlP-dep_Trfase_major"/>
</dbReference>
<evidence type="ECO:0000256" key="6">
    <source>
        <dbReference type="ARBA" id="ARBA00022605"/>
    </source>
</evidence>
<comment type="cofactor">
    <cofactor evidence="1 11">
        <name>pyridoxal 5'-phosphate</name>
        <dbReference type="ChEBI" id="CHEBI:597326"/>
    </cofactor>
</comment>
<dbReference type="EC" id="2.6.1.9" evidence="11"/>
<dbReference type="RefSeq" id="WP_163964968.1">
    <property type="nucleotide sequence ID" value="NZ_JAAGNX010000002.1"/>
</dbReference>
<dbReference type="InterPro" id="IPR001917">
    <property type="entry name" value="Aminotrans_II_pyridoxalP_BS"/>
</dbReference>
<comment type="caution">
    <text evidence="13">The sequence shown here is derived from an EMBL/GenBank/DDBJ whole genome shotgun (WGS) entry which is preliminary data.</text>
</comment>
<protein>
    <recommendedName>
        <fullName evidence="11">Histidinol-phosphate aminotransferase</fullName>
        <ecNumber evidence="11">2.6.1.9</ecNumber>
    </recommendedName>
    <alternativeName>
        <fullName evidence="11">Imidazole acetol-phosphate transaminase</fullName>
    </alternativeName>
</protein>
<feature type="modified residue" description="N6-(pyridoxal phosphate)lysine" evidence="11">
    <location>
        <position position="212"/>
    </location>
</feature>
<dbReference type="CDD" id="cd00609">
    <property type="entry name" value="AAT_like"/>
    <property type="match status" value="1"/>
</dbReference>
<dbReference type="GO" id="GO:0030170">
    <property type="term" value="F:pyridoxal phosphate binding"/>
    <property type="evidence" value="ECO:0007669"/>
    <property type="project" value="InterPro"/>
</dbReference>
<dbReference type="InterPro" id="IPR004839">
    <property type="entry name" value="Aminotransferase_I/II_large"/>
</dbReference>
<dbReference type="HAMAP" id="MF_01023">
    <property type="entry name" value="HisC_aminotrans_2"/>
    <property type="match status" value="1"/>
</dbReference>
<reference evidence="13 14" key="1">
    <citation type="submission" date="2020-02" db="EMBL/GenBank/DDBJ databases">
        <title>Albibacoteraceae fam. nov., the first described family within the subdivision 4 Verrucomicrobia.</title>
        <authorList>
            <person name="Xi F."/>
        </authorList>
    </citation>
    <scope>NUCLEOTIDE SEQUENCE [LARGE SCALE GENOMIC DNA]</scope>
    <source>
        <strain evidence="13 14">CK1056</strain>
    </source>
</reference>
<keyword evidence="9 11" id="KW-0368">Histidine biosynthesis</keyword>
<evidence type="ECO:0000256" key="5">
    <source>
        <dbReference type="ARBA" id="ARBA00022576"/>
    </source>
</evidence>
<evidence type="ECO:0000256" key="3">
    <source>
        <dbReference type="ARBA" id="ARBA00007970"/>
    </source>
</evidence>
<evidence type="ECO:0000256" key="9">
    <source>
        <dbReference type="ARBA" id="ARBA00023102"/>
    </source>
</evidence>
<dbReference type="EMBL" id="JAAGNX010000002">
    <property type="protein sequence ID" value="NDV62671.1"/>
    <property type="molecule type" value="Genomic_DNA"/>
</dbReference>
<dbReference type="SUPFAM" id="SSF53383">
    <property type="entry name" value="PLP-dependent transferases"/>
    <property type="match status" value="1"/>
</dbReference>
<keyword evidence="5 11" id="KW-0032">Aminotransferase</keyword>
<keyword evidence="8 11" id="KW-0663">Pyridoxal phosphate</keyword>
<evidence type="ECO:0000256" key="10">
    <source>
        <dbReference type="ARBA" id="ARBA00047481"/>
    </source>
</evidence>
<dbReference type="InterPro" id="IPR015422">
    <property type="entry name" value="PyrdxlP-dep_Trfase_small"/>
</dbReference>
<dbReference type="InterPro" id="IPR015424">
    <property type="entry name" value="PyrdxlP-dep_Trfase"/>
</dbReference>
<comment type="subunit">
    <text evidence="4 11">Homodimer.</text>
</comment>
<dbReference type="UniPathway" id="UPA00031">
    <property type="reaction ID" value="UER00012"/>
</dbReference>
<evidence type="ECO:0000256" key="1">
    <source>
        <dbReference type="ARBA" id="ARBA00001933"/>
    </source>
</evidence>
<keyword evidence="14" id="KW-1185">Reference proteome</keyword>
<evidence type="ECO:0000256" key="7">
    <source>
        <dbReference type="ARBA" id="ARBA00022679"/>
    </source>
</evidence>
<keyword evidence="7 11" id="KW-0808">Transferase</keyword>
<dbReference type="GO" id="GO:0000105">
    <property type="term" value="P:L-histidine biosynthetic process"/>
    <property type="evidence" value="ECO:0007669"/>
    <property type="project" value="UniProtKB-UniRule"/>
</dbReference>
<comment type="similarity">
    <text evidence="3 11">Belongs to the class-II pyridoxal-phosphate-dependent aminotransferase family. Histidinol-phosphate aminotransferase subfamily.</text>
</comment>
<dbReference type="Proteomes" id="UP000478417">
    <property type="component" value="Unassembled WGS sequence"/>
</dbReference>
<accession>A0A6B2M112</accession>
<evidence type="ECO:0000259" key="12">
    <source>
        <dbReference type="Pfam" id="PF00155"/>
    </source>
</evidence>
<organism evidence="13 14">
    <name type="scientific">Oceanipulchritudo coccoides</name>
    <dbReference type="NCBI Taxonomy" id="2706888"/>
    <lineage>
        <taxon>Bacteria</taxon>
        <taxon>Pseudomonadati</taxon>
        <taxon>Verrucomicrobiota</taxon>
        <taxon>Opitutia</taxon>
        <taxon>Puniceicoccales</taxon>
        <taxon>Oceanipulchritudinaceae</taxon>
        <taxon>Oceanipulchritudo</taxon>
    </lineage>
</organism>
<evidence type="ECO:0000256" key="4">
    <source>
        <dbReference type="ARBA" id="ARBA00011738"/>
    </source>
</evidence>
<dbReference type="PANTHER" id="PTHR42885:SF2">
    <property type="entry name" value="HISTIDINOL-PHOSPHATE AMINOTRANSFERASE"/>
    <property type="match status" value="1"/>
</dbReference>
<dbReference type="Gene3D" id="3.40.640.10">
    <property type="entry name" value="Type I PLP-dependent aspartate aminotransferase-like (Major domain)"/>
    <property type="match status" value="1"/>
</dbReference>
<evidence type="ECO:0000256" key="8">
    <source>
        <dbReference type="ARBA" id="ARBA00022898"/>
    </source>
</evidence>
<dbReference type="NCBIfam" id="TIGR01141">
    <property type="entry name" value="hisC"/>
    <property type="match status" value="1"/>
</dbReference>
<gene>
    <name evidence="11 13" type="primary">hisC</name>
    <name evidence="13" type="ORF">G0Q06_09435</name>
</gene>
<evidence type="ECO:0000256" key="2">
    <source>
        <dbReference type="ARBA" id="ARBA00005011"/>
    </source>
</evidence>
<proteinExistence type="inferred from homology"/>
<dbReference type="PANTHER" id="PTHR42885">
    <property type="entry name" value="HISTIDINOL-PHOSPHATE AMINOTRANSFERASE-RELATED"/>
    <property type="match status" value="1"/>
</dbReference>
<name>A0A6B2M112_9BACT</name>
<comment type="catalytic activity">
    <reaction evidence="10 11">
        <text>L-histidinol phosphate + 2-oxoglutarate = 3-(imidazol-4-yl)-2-oxopropyl phosphate + L-glutamate</text>
        <dbReference type="Rhea" id="RHEA:23744"/>
        <dbReference type="ChEBI" id="CHEBI:16810"/>
        <dbReference type="ChEBI" id="CHEBI:29985"/>
        <dbReference type="ChEBI" id="CHEBI:57766"/>
        <dbReference type="ChEBI" id="CHEBI:57980"/>
        <dbReference type="EC" id="2.6.1.9"/>
    </reaction>
</comment>
<dbReference type="Pfam" id="PF00155">
    <property type="entry name" value="Aminotran_1_2"/>
    <property type="match status" value="1"/>
</dbReference>
<sequence length="361" mass="39726">MKSIEELIQGHLRTLEAYTPGVQPTGKGWIKLNTNELPFSPPDSVQQAIQEELGLLARYPNPRSEQLREVLADFHGFKLNQVIVGNGSDDLLNLLARSFGGAGRKTLETFPSYSLYPVITAIAGGTIHSIEFNENFELPIEALLSAGADLLFLTCPNAPTGIRFPQSDLNRLASEHEGILVIDEAYAEFSGESAMKLVHQHENVVITRTFSKAYGLAGLRVGYAIASAAVISVLDRVRDSYNVNRLSQAGAVAAVKSRGFYDACILEICETRERVRETLAELGWKIYPSKANFLFGAPVNSSGAGGPEIASSLFKHLEDHRILVRYFPKHPLTASYLRISIGSNSEMDQFLEEVRTWTRSA</sequence>
<dbReference type="PROSITE" id="PS00599">
    <property type="entry name" value="AA_TRANSFER_CLASS_2"/>
    <property type="match status" value="1"/>
</dbReference>
<keyword evidence="6 11" id="KW-0028">Amino-acid biosynthesis</keyword>
<evidence type="ECO:0000313" key="13">
    <source>
        <dbReference type="EMBL" id="NDV62671.1"/>
    </source>
</evidence>
<dbReference type="AlphaFoldDB" id="A0A6B2M112"/>